<evidence type="ECO:0000259" key="1">
    <source>
        <dbReference type="Pfam" id="PF12728"/>
    </source>
</evidence>
<reference evidence="3" key="1">
    <citation type="journal article" date="2019" name="Int. J. Syst. Evol. Microbiol.">
        <title>The Global Catalogue of Microorganisms (GCM) 10K type strain sequencing project: providing services to taxonomists for standard genome sequencing and annotation.</title>
        <authorList>
            <consortium name="The Broad Institute Genomics Platform"/>
            <consortium name="The Broad Institute Genome Sequencing Center for Infectious Disease"/>
            <person name="Wu L."/>
            <person name="Ma J."/>
        </authorList>
    </citation>
    <scope>NUCLEOTIDE SEQUENCE [LARGE SCALE GENOMIC DNA]</scope>
    <source>
        <strain evidence="3">JCM 17906</strain>
    </source>
</reference>
<accession>A0ABP8RZB3</accession>
<comment type="caution">
    <text evidence="2">The sequence shown here is derived from an EMBL/GenBank/DDBJ whole genome shotgun (WGS) entry which is preliminary data.</text>
</comment>
<evidence type="ECO:0000313" key="2">
    <source>
        <dbReference type="EMBL" id="GAA4554364.1"/>
    </source>
</evidence>
<dbReference type="InterPro" id="IPR010093">
    <property type="entry name" value="SinI_DNA-bd"/>
</dbReference>
<dbReference type="InterPro" id="IPR041657">
    <property type="entry name" value="HTH_17"/>
</dbReference>
<sequence>MTARPGALEQLVHSEVARALTEHRCSCTAVPPPQRGSAEEPARPFPRAFLRVQEAADVLAVPVKQIYTLVQSGELPHRRIGKHIRIPDPGVRGVHR</sequence>
<protein>
    <recommendedName>
        <fullName evidence="1">Helix-turn-helix domain-containing protein</fullName>
    </recommendedName>
</protein>
<dbReference type="Pfam" id="PF12728">
    <property type="entry name" value="HTH_17"/>
    <property type="match status" value="1"/>
</dbReference>
<name>A0ABP8RZB3_9PSEU</name>
<proteinExistence type="predicted"/>
<dbReference type="RefSeq" id="WP_345423975.1">
    <property type="nucleotide sequence ID" value="NZ_BAABGT010000083.1"/>
</dbReference>
<evidence type="ECO:0000313" key="3">
    <source>
        <dbReference type="Proteomes" id="UP001501598"/>
    </source>
</evidence>
<organism evidence="2 3">
    <name type="scientific">Pseudonocardia xishanensis</name>
    <dbReference type="NCBI Taxonomy" id="630995"/>
    <lineage>
        <taxon>Bacteria</taxon>
        <taxon>Bacillati</taxon>
        <taxon>Actinomycetota</taxon>
        <taxon>Actinomycetes</taxon>
        <taxon>Pseudonocardiales</taxon>
        <taxon>Pseudonocardiaceae</taxon>
        <taxon>Pseudonocardia</taxon>
    </lineage>
</organism>
<gene>
    <name evidence="2" type="ORF">GCM10023175_52070</name>
</gene>
<dbReference type="Proteomes" id="UP001501598">
    <property type="component" value="Unassembled WGS sequence"/>
</dbReference>
<dbReference type="NCBIfam" id="TIGR01764">
    <property type="entry name" value="excise"/>
    <property type="match status" value="1"/>
</dbReference>
<dbReference type="EMBL" id="BAABGT010000083">
    <property type="protein sequence ID" value="GAA4554364.1"/>
    <property type="molecule type" value="Genomic_DNA"/>
</dbReference>
<feature type="domain" description="Helix-turn-helix" evidence="1">
    <location>
        <begin position="49"/>
        <end position="87"/>
    </location>
</feature>
<keyword evidence="3" id="KW-1185">Reference proteome</keyword>